<proteinExistence type="predicted"/>
<keyword evidence="1" id="KW-0732">Signal</keyword>
<keyword evidence="3" id="KW-1185">Reference proteome</keyword>
<evidence type="ECO:0000313" key="2">
    <source>
        <dbReference type="EMBL" id="KAF2651670.1"/>
    </source>
</evidence>
<name>A0A6A6SVS5_9PLEO</name>
<organism evidence="2 3">
    <name type="scientific">Lophiostoma macrostomum CBS 122681</name>
    <dbReference type="NCBI Taxonomy" id="1314788"/>
    <lineage>
        <taxon>Eukaryota</taxon>
        <taxon>Fungi</taxon>
        <taxon>Dikarya</taxon>
        <taxon>Ascomycota</taxon>
        <taxon>Pezizomycotina</taxon>
        <taxon>Dothideomycetes</taxon>
        <taxon>Pleosporomycetidae</taxon>
        <taxon>Pleosporales</taxon>
        <taxon>Lophiostomataceae</taxon>
        <taxon>Lophiostoma</taxon>
    </lineage>
</organism>
<dbReference type="Proteomes" id="UP000799324">
    <property type="component" value="Unassembled WGS sequence"/>
</dbReference>
<feature type="non-terminal residue" evidence="2">
    <location>
        <position position="133"/>
    </location>
</feature>
<reference evidence="2" key="1">
    <citation type="journal article" date="2020" name="Stud. Mycol.">
        <title>101 Dothideomycetes genomes: a test case for predicting lifestyles and emergence of pathogens.</title>
        <authorList>
            <person name="Haridas S."/>
            <person name="Albert R."/>
            <person name="Binder M."/>
            <person name="Bloem J."/>
            <person name="Labutti K."/>
            <person name="Salamov A."/>
            <person name="Andreopoulos B."/>
            <person name="Baker S."/>
            <person name="Barry K."/>
            <person name="Bills G."/>
            <person name="Bluhm B."/>
            <person name="Cannon C."/>
            <person name="Castanera R."/>
            <person name="Culley D."/>
            <person name="Daum C."/>
            <person name="Ezra D."/>
            <person name="Gonzalez J."/>
            <person name="Henrissat B."/>
            <person name="Kuo A."/>
            <person name="Liang C."/>
            <person name="Lipzen A."/>
            <person name="Lutzoni F."/>
            <person name="Magnuson J."/>
            <person name="Mondo S."/>
            <person name="Nolan M."/>
            <person name="Ohm R."/>
            <person name="Pangilinan J."/>
            <person name="Park H.-J."/>
            <person name="Ramirez L."/>
            <person name="Alfaro M."/>
            <person name="Sun H."/>
            <person name="Tritt A."/>
            <person name="Yoshinaga Y."/>
            <person name="Zwiers L.-H."/>
            <person name="Turgeon B."/>
            <person name="Goodwin S."/>
            <person name="Spatafora J."/>
            <person name="Crous P."/>
            <person name="Grigoriev I."/>
        </authorList>
    </citation>
    <scope>NUCLEOTIDE SEQUENCE</scope>
    <source>
        <strain evidence="2">CBS 122681</strain>
    </source>
</reference>
<evidence type="ECO:0000313" key="3">
    <source>
        <dbReference type="Proteomes" id="UP000799324"/>
    </source>
</evidence>
<evidence type="ECO:0000256" key="1">
    <source>
        <dbReference type="SAM" id="SignalP"/>
    </source>
</evidence>
<dbReference type="EMBL" id="MU004420">
    <property type="protein sequence ID" value="KAF2651670.1"/>
    <property type="molecule type" value="Genomic_DNA"/>
</dbReference>
<feature type="chain" id="PRO_5025536061" evidence="1">
    <location>
        <begin position="19"/>
        <end position="133"/>
    </location>
</feature>
<dbReference type="AlphaFoldDB" id="A0A6A6SVS5"/>
<accession>A0A6A6SVS5</accession>
<feature type="signal peptide" evidence="1">
    <location>
        <begin position="1"/>
        <end position="18"/>
    </location>
</feature>
<gene>
    <name evidence="2" type="ORF">K491DRAFT_696269</name>
</gene>
<sequence>MRLIHTLTLLGAATIVSASSRTSTHMPPIPTPEIQACGPAKAAVVGVSYTSNTFGGDKHSLYGVGECVHVGKLTAMAAVEVYGKTRCVFYVDGTCDQVKSDFAIFDGPNRDLLPWKLVRGNRTNSYVCGDVKI</sequence>
<protein>
    <submittedName>
        <fullName evidence="2">Uncharacterized protein</fullName>
    </submittedName>
</protein>